<dbReference type="InterPro" id="IPR036097">
    <property type="entry name" value="HisK_dim/P_sf"/>
</dbReference>
<keyword evidence="8" id="KW-0418">Kinase</keyword>
<name>A0A0F9TPP3_9ZZZZ</name>
<dbReference type="InterPro" id="IPR003661">
    <property type="entry name" value="HisK_dim/P_dom"/>
</dbReference>
<evidence type="ECO:0000256" key="11">
    <source>
        <dbReference type="ARBA" id="ARBA00023136"/>
    </source>
</evidence>
<dbReference type="GO" id="GO:0006355">
    <property type="term" value="P:regulation of DNA-templated transcription"/>
    <property type="evidence" value="ECO:0007669"/>
    <property type="project" value="InterPro"/>
</dbReference>
<evidence type="ECO:0000313" key="15">
    <source>
        <dbReference type="EMBL" id="KKN81264.1"/>
    </source>
</evidence>
<dbReference type="Gene3D" id="1.10.287.130">
    <property type="match status" value="1"/>
</dbReference>
<dbReference type="GO" id="GO:0016036">
    <property type="term" value="P:cellular response to phosphate starvation"/>
    <property type="evidence" value="ECO:0007669"/>
    <property type="project" value="TreeGrafter"/>
</dbReference>
<dbReference type="InterPro" id="IPR035965">
    <property type="entry name" value="PAS-like_dom_sf"/>
</dbReference>
<dbReference type="NCBIfam" id="TIGR00229">
    <property type="entry name" value="sensory_box"/>
    <property type="match status" value="1"/>
</dbReference>
<dbReference type="InterPro" id="IPR005467">
    <property type="entry name" value="His_kinase_dom"/>
</dbReference>
<keyword evidence="13" id="KW-0812">Transmembrane</keyword>
<dbReference type="CDD" id="cd00130">
    <property type="entry name" value="PAS"/>
    <property type="match status" value="1"/>
</dbReference>
<dbReference type="SUPFAM" id="SSF55785">
    <property type="entry name" value="PYP-like sensor domain (PAS domain)"/>
    <property type="match status" value="1"/>
</dbReference>
<evidence type="ECO:0000259" key="14">
    <source>
        <dbReference type="PROSITE" id="PS50109"/>
    </source>
</evidence>
<dbReference type="PROSITE" id="PS50109">
    <property type="entry name" value="HIS_KIN"/>
    <property type="match status" value="1"/>
</dbReference>
<keyword evidence="12" id="KW-0175">Coiled coil</keyword>
<comment type="catalytic activity">
    <reaction evidence="1">
        <text>ATP + protein L-histidine = ADP + protein N-phospho-L-histidine.</text>
        <dbReference type="EC" id="2.7.13.3"/>
    </reaction>
</comment>
<keyword evidence="9" id="KW-0067">ATP-binding</keyword>
<dbReference type="FunFam" id="1.10.287.130:FF:000008">
    <property type="entry name" value="Two-component sensor histidine kinase"/>
    <property type="match status" value="1"/>
</dbReference>
<evidence type="ECO:0000256" key="10">
    <source>
        <dbReference type="ARBA" id="ARBA00023012"/>
    </source>
</evidence>
<reference evidence="15" key="1">
    <citation type="journal article" date="2015" name="Nature">
        <title>Complex archaea that bridge the gap between prokaryotes and eukaryotes.</title>
        <authorList>
            <person name="Spang A."/>
            <person name="Saw J.H."/>
            <person name="Jorgensen S.L."/>
            <person name="Zaremba-Niedzwiedzka K."/>
            <person name="Martijn J."/>
            <person name="Lind A.E."/>
            <person name="van Eijk R."/>
            <person name="Schleper C."/>
            <person name="Guy L."/>
            <person name="Ettema T.J."/>
        </authorList>
    </citation>
    <scope>NUCLEOTIDE SEQUENCE</scope>
</reference>
<keyword evidence="5" id="KW-0597">Phosphoprotein</keyword>
<evidence type="ECO:0000256" key="1">
    <source>
        <dbReference type="ARBA" id="ARBA00000085"/>
    </source>
</evidence>
<dbReference type="Pfam" id="PF00989">
    <property type="entry name" value="PAS"/>
    <property type="match status" value="1"/>
</dbReference>
<dbReference type="EC" id="2.7.13.3" evidence="3"/>
<feature type="transmembrane region" description="Helical" evidence="13">
    <location>
        <begin position="57"/>
        <end position="76"/>
    </location>
</feature>
<dbReference type="Pfam" id="PF00512">
    <property type="entry name" value="HisKA"/>
    <property type="match status" value="1"/>
</dbReference>
<dbReference type="InterPro" id="IPR050351">
    <property type="entry name" value="BphY/WalK/GraS-like"/>
</dbReference>
<organism evidence="15">
    <name type="scientific">marine sediment metagenome</name>
    <dbReference type="NCBI Taxonomy" id="412755"/>
    <lineage>
        <taxon>unclassified sequences</taxon>
        <taxon>metagenomes</taxon>
        <taxon>ecological metagenomes</taxon>
    </lineage>
</organism>
<dbReference type="Pfam" id="PF02518">
    <property type="entry name" value="HATPase_c"/>
    <property type="match status" value="1"/>
</dbReference>
<evidence type="ECO:0000256" key="3">
    <source>
        <dbReference type="ARBA" id="ARBA00012438"/>
    </source>
</evidence>
<dbReference type="FunFam" id="3.30.565.10:FF:000006">
    <property type="entry name" value="Sensor histidine kinase WalK"/>
    <property type="match status" value="1"/>
</dbReference>
<feature type="coiled-coil region" evidence="12">
    <location>
        <begin position="122"/>
        <end position="149"/>
    </location>
</feature>
<keyword evidence="11 13" id="KW-0472">Membrane</keyword>
<keyword evidence="4" id="KW-1003">Cell membrane</keyword>
<dbReference type="SMART" id="SM00387">
    <property type="entry name" value="HATPase_c"/>
    <property type="match status" value="1"/>
</dbReference>
<feature type="domain" description="Histidine kinase" evidence="14">
    <location>
        <begin position="277"/>
        <end position="497"/>
    </location>
</feature>
<evidence type="ECO:0000256" key="12">
    <source>
        <dbReference type="SAM" id="Coils"/>
    </source>
</evidence>
<proteinExistence type="predicted"/>
<dbReference type="InterPro" id="IPR013767">
    <property type="entry name" value="PAS_fold"/>
</dbReference>
<dbReference type="GO" id="GO:0005524">
    <property type="term" value="F:ATP binding"/>
    <property type="evidence" value="ECO:0007669"/>
    <property type="project" value="UniProtKB-KW"/>
</dbReference>
<evidence type="ECO:0000256" key="6">
    <source>
        <dbReference type="ARBA" id="ARBA00022679"/>
    </source>
</evidence>
<keyword evidence="13" id="KW-1133">Transmembrane helix</keyword>
<evidence type="ECO:0000256" key="7">
    <source>
        <dbReference type="ARBA" id="ARBA00022741"/>
    </source>
</evidence>
<evidence type="ECO:0000256" key="13">
    <source>
        <dbReference type="SAM" id="Phobius"/>
    </source>
</evidence>
<keyword evidence="7" id="KW-0547">Nucleotide-binding</keyword>
<dbReference type="GO" id="GO:0000155">
    <property type="term" value="F:phosphorelay sensor kinase activity"/>
    <property type="evidence" value="ECO:0007669"/>
    <property type="project" value="InterPro"/>
</dbReference>
<dbReference type="InterPro" id="IPR000014">
    <property type="entry name" value="PAS"/>
</dbReference>
<dbReference type="InterPro" id="IPR004358">
    <property type="entry name" value="Sig_transdc_His_kin-like_C"/>
</dbReference>
<evidence type="ECO:0000256" key="8">
    <source>
        <dbReference type="ARBA" id="ARBA00022777"/>
    </source>
</evidence>
<gene>
    <name evidence="15" type="ORF">LCGC14_0321010</name>
</gene>
<feature type="transmembrane region" description="Helical" evidence="13">
    <location>
        <begin position="28"/>
        <end position="45"/>
    </location>
</feature>
<dbReference type="PANTHER" id="PTHR45453:SF1">
    <property type="entry name" value="PHOSPHATE REGULON SENSOR PROTEIN PHOR"/>
    <property type="match status" value="1"/>
</dbReference>
<dbReference type="GO" id="GO:0004721">
    <property type="term" value="F:phosphoprotein phosphatase activity"/>
    <property type="evidence" value="ECO:0007669"/>
    <property type="project" value="TreeGrafter"/>
</dbReference>
<sequence length="497" mass="54848">MARTLGPLLRQPEETVTQSKKLSMVRTALALGGGACLLYAVLVVTKHGTPSVDWTGLLLPPALVGLLVGVLIVLVHRRACRMSVLKIIQQVRQMREHQEVGLVMLAPGDELGEITGPLNEFLTAAKQNVDDVQAENRELRIEARIAEAEKHHTEAIIFSISDAVIVTNRFDELILANEAAEKLLGFKFGHSMRKGFDRICSDGTLVRLIRETRSHAKNFTRRVVEHTMDQKGVSRTFAITLSCVVGQTSEVSGVVAVLHDITHEKEIARMKSDFVSNVSHELKTPLSSIKAYVEMLVDGEADDEAARQEFYEIISTETNRLHRMIENILNISRIESGVLNVVREPLSVTGVVTEALDVALPQAKAKNIEIHQNLAPVYYQVEADHDMIYQAVLNLLSNAIKYTPDGGEVTVSVSLDDRRNVVIFEISDTGMGIPTEDLPHIFDKFYRVQANKKIAKGTGLGLALVKEIIEAVHEGKLSVTSEPGQGSMFSFELPVIE</sequence>
<keyword evidence="6" id="KW-0808">Transferase</keyword>
<dbReference type="GO" id="GO:0005886">
    <property type="term" value="C:plasma membrane"/>
    <property type="evidence" value="ECO:0007669"/>
    <property type="project" value="UniProtKB-SubCell"/>
</dbReference>
<dbReference type="SMART" id="SM00388">
    <property type="entry name" value="HisKA"/>
    <property type="match status" value="1"/>
</dbReference>
<evidence type="ECO:0000256" key="2">
    <source>
        <dbReference type="ARBA" id="ARBA00004236"/>
    </source>
</evidence>
<dbReference type="EMBL" id="LAZR01000217">
    <property type="protein sequence ID" value="KKN81264.1"/>
    <property type="molecule type" value="Genomic_DNA"/>
</dbReference>
<evidence type="ECO:0000256" key="4">
    <source>
        <dbReference type="ARBA" id="ARBA00022475"/>
    </source>
</evidence>
<evidence type="ECO:0000256" key="9">
    <source>
        <dbReference type="ARBA" id="ARBA00022840"/>
    </source>
</evidence>
<comment type="caution">
    <text evidence="15">The sequence shown here is derived from an EMBL/GenBank/DDBJ whole genome shotgun (WGS) entry which is preliminary data.</text>
</comment>
<dbReference type="InterPro" id="IPR036890">
    <property type="entry name" value="HATPase_C_sf"/>
</dbReference>
<dbReference type="SUPFAM" id="SSF55874">
    <property type="entry name" value="ATPase domain of HSP90 chaperone/DNA topoisomerase II/histidine kinase"/>
    <property type="match status" value="1"/>
</dbReference>
<dbReference type="SUPFAM" id="SSF47384">
    <property type="entry name" value="Homodimeric domain of signal transducing histidine kinase"/>
    <property type="match status" value="1"/>
</dbReference>
<dbReference type="PANTHER" id="PTHR45453">
    <property type="entry name" value="PHOSPHATE REGULON SENSOR PROTEIN PHOR"/>
    <property type="match status" value="1"/>
</dbReference>
<dbReference type="Gene3D" id="3.30.565.10">
    <property type="entry name" value="Histidine kinase-like ATPase, C-terminal domain"/>
    <property type="match status" value="1"/>
</dbReference>
<dbReference type="Gene3D" id="3.30.450.20">
    <property type="entry name" value="PAS domain"/>
    <property type="match status" value="1"/>
</dbReference>
<dbReference type="AlphaFoldDB" id="A0A0F9TPP3"/>
<dbReference type="PRINTS" id="PR00344">
    <property type="entry name" value="BCTRLSENSOR"/>
</dbReference>
<accession>A0A0F9TPP3</accession>
<evidence type="ECO:0000256" key="5">
    <source>
        <dbReference type="ARBA" id="ARBA00022553"/>
    </source>
</evidence>
<dbReference type="CDD" id="cd00075">
    <property type="entry name" value="HATPase"/>
    <property type="match status" value="1"/>
</dbReference>
<comment type="subcellular location">
    <subcellularLocation>
        <location evidence="2">Cell membrane</location>
    </subcellularLocation>
</comment>
<dbReference type="CDD" id="cd00082">
    <property type="entry name" value="HisKA"/>
    <property type="match status" value="1"/>
</dbReference>
<protein>
    <recommendedName>
        <fullName evidence="3">histidine kinase</fullName>
        <ecNumber evidence="3">2.7.13.3</ecNumber>
    </recommendedName>
</protein>
<keyword evidence="10" id="KW-0902">Two-component regulatory system</keyword>
<dbReference type="InterPro" id="IPR003594">
    <property type="entry name" value="HATPase_dom"/>
</dbReference>